<accession>A0A1S2LKF5</accession>
<dbReference type="Proteomes" id="UP000180175">
    <property type="component" value="Chromosome"/>
</dbReference>
<gene>
    <name evidence="2" type="ORF">AWH56_021175</name>
    <name evidence="1" type="ORF">AWH56_15340</name>
</gene>
<reference evidence="1 3" key="1">
    <citation type="submission" date="2016-10" db="EMBL/GenBank/DDBJ databases">
        <title>Draft genome sequences of four alkaliphilic bacteria belonging to the Anaerobacillus genus.</title>
        <authorList>
            <person name="Bassil N.M."/>
            <person name="Lloyd J.R."/>
        </authorList>
    </citation>
    <scope>NUCLEOTIDE SEQUENCE [LARGE SCALE GENOMIC DNA]</scope>
    <source>
        <strain evidence="1 3">NB2006</strain>
    </source>
</reference>
<reference evidence="2 3" key="2">
    <citation type="journal article" date="2017" name="Genome Announc.">
        <title>Draft Genome Sequences of Four Alkaliphilic Bacteria Belonging to the Anaerobacillus Genus.</title>
        <authorList>
            <person name="Bassil N.M."/>
            <person name="Lloyd J.R."/>
        </authorList>
    </citation>
    <scope>NUCLEOTIDE SEQUENCE [LARGE SCALE GENOMIC DNA]</scope>
    <source>
        <strain evidence="2 3">NB2006</strain>
    </source>
</reference>
<organism evidence="1 3">
    <name type="scientific">Anaerobacillus isosaccharinicus</name>
    <dbReference type="NCBI Taxonomy" id="1532552"/>
    <lineage>
        <taxon>Bacteria</taxon>
        <taxon>Bacillati</taxon>
        <taxon>Bacillota</taxon>
        <taxon>Bacilli</taxon>
        <taxon>Bacillales</taxon>
        <taxon>Bacillaceae</taxon>
        <taxon>Anaerobacillus</taxon>
    </lineage>
</organism>
<protein>
    <submittedName>
        <fullName evidence="1">Uncharacterized protein</fullName>
    </submittedName>
</protein>
<dbReference type="RefSeq" id="WP_071317920.1">
    <property type="nucleotide sequence ID" value="NZ_CP063356.2"/>
</dbReference>
<sequence length="77" mass="9224">MSDKPNKTNRQKLSFQFSLLRLSDRTSDPLLSKKRKFSKVIGLEFRYFAKTDPKRANFLKIAERMSDKSQKIRKYHK</sequence>
<evidence type="ECO:0000313" key="2">
    <source>
        <dbReference type="EMBL" id="QOY35186.1"/>
    </source>
</evidence>
<reference evidence="2" key="4">
    <citation type="submission" date="2020-10" db="EMBL/GenBank/DDBJ databases">
        <authorList>
            <person name="Bassil N.M."/>
            <person name="Lloyd J.R."/>
        </authorList>
    </citation>
    <scope>NUCLEOTIDE SEQUENCE</scope>
    <source>
        <strain evidence="2">NB2006</strain>
    </source>
</reference>
<name>A0A1S2LKF5_9BACI</name>
<dbReference type="EMBL" id="LQXD01000132">
    <property type="protein sequence ID" value="OIJ11945.1"/>
    <property type="molecule type" value="Genomic_DNA"/>
</dbReference>
<keyword evidence="3" id="KW-1185">Reference proteome</keyword>
<evidence type="ECO:0000313" key="1">
    <source>
        <dbReference type="EMBL" id="OIJ11945.1"/>
    </source>
</evidence>
<dbReference type="AlphaFoldDB" id="A0A1S2LKF5"/>
<evidence type="ECO:0000313" key="3">
    <source>
        <dbReference type="Proteomes" id="UP000180175"/>
    </source>
</evidence>
<dbReference type="EMBL" id="CP063356">
    <property type="protein sequence ID" value="QOY35186.1"/>
    <property type="molecule type" value="Genomic_DNA"/>
</dbReference>
<reference evidence="2 3" key="3">
    <citation type="journal article" date="2019" name="Int. J. Syst. Evol. Microbiol.">
        <title>Anaerobacillus isosaccharinicus sp. nov., an alkaliphilic bacterium which degrades isosaccharinic acid.</title>
        <authorList>
            <person name="Bassil N.M."/>
            <person name="Lloyd J.R."/>
        </authorList>
    </citation>
    <scope>NUCLEOTIDE SEQUENCE [LARGE SCALE GENOMIC DNA]</scope>
    <source>
        <strain evidence="2 3">NB2006</strain>
    </source>
</reference>
<dbReference type="KEGG" id="aia:AWH56_021175"/>
<proteinExistence type="predicted"/>